<dbReference type="EMBL" id="JAAAUY010000012">
    <property type="protein sequence ID" value="KAF9337967.1"/>
    <property type="molecule type" value="Genomic_DNA"/>
</dbReference>
<evidence type="ECO:0000256" key="1">
    <source>
        <dbReference type="ARBA" id="ARBA00011738"/>
    </source>
</evidence>
<dbReference type="Pfam" id="PF07876">
    <property type="entry name" value="Dabb"/>
    <property type="match status" value="1"/>
</dbReference>
<reference evidence="3" key="1">
    <citation type="journal article" date="2020" name="Fungal Divers.">
        <title>Resolving the Mortierellaceae phylogeny through synthesis of multi-gene phylogenetics and phylogenomics.</title>
        <authorList>
            <person name="Vandepol N."/>
            <person name="Liber J."/>
            <person name="Desiro A."/>
            <person name="Na H."/>
            <person name="Kennedy M."/>
            <person name="Barry K."/>
            <person name="Grigoriev I.V."/>
            <person name="Miller A.N."/>
            <person name="O'Donnell K."/>
            <person name="Stajich J.E."/>
            <person name="Bonito G."/>
        </authorList>
    </citation>
    <scope>NUCLEOTIDE SEQUENCE</scope>
    <source>
        <strain evidence="3">NVP1</strain>
    </source>
</reference>
<dbReference type="PANTHER" id="PTHR33178">
    <property type="match status" value="1"/>
</dbReference>
<comment type="caution">
    <text evidence="3">The sequence shown here is derived from an EMBL/GenBank/DDBJ whole genome shotgun (WGS) entry which is preliminary data.</text>
</comment>
<dbReference type="Proteomes" id="UP000696485">
    <property type="component" value="Unassembled WGS sequence"/>
</dbReference>
<evidence type="ECO:0000259" key="2">
    <source>
        <dbReference type="PROSITE" id="PS51502"/>
    </source>
</evidence>
<feature type="domain" description="Stress-response A/B barrel" evidence="2">
    <location>
        <begin position="3"/>
        <end position="97"/>
    </location>
</feature>
<name>A0A9P5ST23_9FUNG</name>
<dbReference type="SUPFAM" id="SSF54909">
    <property type="entry name" value="Dimeric alpha+beta barrel"/>
    <property type="match status" value="1"/>
</dbReference>
<dbReference type="InterPro" id="IPR013097">
    <property type="entry name" value="Dabb"/>
</dbReference>
<proteinExistence type="predicted"/>
<protein>
    <recommendedName>
        <fullName evidence="2">Stress-response A/B barrel domain-containing protein</fullName>
    </recommendedName>
</protein>
<dbReference type="InterPro" id="IPR011008">
    <property type="entry name" value="Dimeric_a/b-barrel"/>
</dbReference>
<dbReference type="SMART" id="SM00886">
    <property type="entry name" value="Dabb"/>
    <property type="match status" value="1"/>
</dbReference>
<dbReference type="Gene3D" id="3.30.70.100">
    <property type="match status" value="1"/>
</dbReference>
<organism evidence="3 4">
    <name type="scientific">Podila minutissima</name>
    <dbReference type="NCBI Taxonomy" id="64525"/>
    <lineage>
        <taxon>Eukaryota</taxon>
        <taxon>Fungi</taxon>
        <taxon>Fungi incertae sedis</taxon>
        <taxon>Mucoromycota</taxon>
        <taxon>Mortierellomycotina</taxon>
        <taxon>Mortierellomycetes</taxon>
        <taxon>Mortierellales</taxon>
        <taxon>Mortierellaceae</taxon>
        <taxon>Podila</taxon>
    </lineage>
</organism>
<gene>
    <name evidence="3" type="ORF">BG006_001068</name>
</gene>
<dbReference type="PROSITE" id="PS51502">
    <property type="entry name" value="S_R_A_B_BARREL"/>
    <property type="match status" value="1"/>
</dbReference>
<dbReference type="InterPro" id="IPR044662">
    <property type="entry name" value="HS1/DABB1-like"/>
</dbReference>
<dbReference type="AlphaFoldDB" id="A0A9P5ST23"/>
<dbReference type="PANTHER" id="PTHR33178:SF10">
    <property type="entry name" value="STRESS-RESPONSE A_B BARREL DOMAIN-CONTAINING PROTEIN"/>
    <property type="match status" value="1"/>
</dbReference>
<keyword evidence="4" id="KW-1185">Reference proteome</keyword>
<comment type="subunit">
    <text evidence="1">Homodimer.</text>
</comment>
<accession>A0A9P5ST23</accession>
<evidence type="ECO:0000313" key="4">
    <source>
        <dbReference type="Proteomes" id="UP000696485"/>
    </source>
</evidence>
<sequence length="107" mass="12089">MAVAHIVLVKFKPSISEEQSHDILKGVADLKNQLPGIVESVHLGINFSARSKGFTHGFTMIFKNKDDLEFYDKSPEHVKVVTELVRPNIDDILAFDYEVTDYSSPRL</sequence>
<evidence type="ECO:0000313" key="3">
    <source>
        <dbReference type="EMBL" id="KAF9337967.1"/>
    </source>
</evidence>